<gene>
    <name evidence="1" type="ORF">OPV22_001233</name>
</gene>
<reference evidence="1 2" key="1">
    <citation type="submission" date="2022-12" db="EMBL/GenBank/DDBJ databases">
        <title>Chromosome-scale assembly of the Ensete ventricosum genome.</title>
        <authorList>
            <person name="Dussert Y."/>
            <person name="Stocks J."/>
            <person name="Wendawek A."/>
            <person name="Woldeyes F."/>
            <person name="Nichols R.A."/>
            <person name="Borrell J.S."/>
        </authorList>
    </citation>
    <scope>NUCLEOTIDE SEQUENCE [LARGE SCALE GENOMIC DNA]</scope>
    <source>
        <strain evidence="2">cv. Maze</strain>
        <tissue evidence="1">Seeds</tissue>
    </source>
</reference>
<accession>A0AAV8RKV3</accession>
<dbReference type="Proteomes" id="UP001222027">
    <property type="component" value="Unassembled WGS sequence"/>
</dbReference>
<dbReference type="AlphaFoldDB" id="A0AAV8RKV3"/>
<evidence type="ECO:0000313" key="1">
    <source>
        <dbReference type="EMBL" id="KAJ8510799.1"/>
    </source>
</evidence>
<protein>
    <recommendedName>
        <fullName evidence="3">Secreted protein</fullName>
    </recommendedName>
</protein>
<sequence>MLLSKMFAANRRIMGDLVFLTLAMTLKNGGSLRLNPPRLLSTKDGIHRYPRCAFPGGAESPVTSYGRSGTHDTWRFLWRAFSAA</sequence>
<evidence type="ECO:0000313" key="2">
    <source>
        <dbReference type="Proteomes" id="UP001222027"/>
    </source>
</evidence>
<comment type="caution">
    <text evidence="1">The sequence shown here is derived from an EMBL/GenBank/DDBJ whole genome shotgun (WGS) entry which is preliminary data.</text>
</comment>
<evidence type="ECO:0008006" key="3">
    <source>
        <dbReference type="Google" id="ProtNLM"/>
    </source>
</evidence>
<proteinExistence type="predicted"/>
<dbReference type="EMBL" id="JAQQAF010000001">
    <property type="protein sequence ID" value="KAJ8510799.1"/>
    <property type="molecule type" value="Genomic_DNA"/>
</dbReference>
<organism evidence="1 2">
    <name type="scientific">Ensete ventricosum</name>
    <name type="common">Abyssinian banana</name>
    <name type="synonym">Musa ensete</name>
    <dbReference type="NCBI Taxonomy" id="4639"/>
    <lineage>
        <taxon>Eukaryota</taxon>
        <taxon>Viridiplantae</taxon>
        <taxon>Streptophyta</taxon>
        <taxon>Embryophyta</taxon>
        <taxon>Tracheophyta</taxon>
        <taxon>Spermatophyta</taxon>
        <taxon>Magnoliopsida</taxon>
        <taxon>Liliopsida</taxon>
        <taxon>Zingiberales</taxon>
        <taxon>Musaceae</taxon>
        <taxon>Ensete</taxon>
    </lineage>
</organism>
<name>A0AAV8RKV3_ENSVE</name>
<keyword evidence="2" id="KW-1185">Reference proteome</keyword>